<evidence type="ECO:0000259" key="1">
    <source>
        <dbReference type="Pfam" id="PF13091"/>
    </source>
</evidence>
<evidence type="ECO:0000313" key="2">
    <source>
        <dbReference type="EMBL" id="GAG62898.1"/>
    </source>
</evidence>
<gene>
    <name evidence="2" type="ORF">S01H4_04273</name>
</gene>
<dbReference type="Gene3D" id="3.30.870.10">
    <property type="entry name" value="Endonuclease Chain A"/>
    <property type="match status" value="1"/>
</dbReference>
<sequence>NIIVDLIKDEAIVDGADLVPYYVPIDEYPDVALFNQQELLGMEAVFNQKSFYPHLIKDLENATQEVIFISGYMSTNRIERLIPHFTRLSSRGINIKIFTKPPREQMSREQELEQLHHRLKNMGIEIYQHYGTHEKVVAIDGHILYAGSLNALSFNHGSSEMMIRSDSKVKLQKVFSVLANEHPRLEDYLIKTGYIVPEQPVDLTPEKFPNILDSVRPKHMEFPKTKQDAENYYRSMLKKLRWVIAPILALCSSVLSGV</sequence>
<dbReference type="EMBL" id="BART01001131">
    <property type="protein sequence ID" value="GAG62898.1"/>
    <property type="molecule type" value="Genomic_DNA"/>
</dbReference>
<comment type="caution">
    <text evidence="2">The sequence shown here is derived from an EMBL/GenBank/DDBJ whole genome shotgun (WGS) entry which is preliminary data.</text>
</comment>
<dbReference type="InterPro" id="IPR025202">
    <property type="entry name" value="PLD-like_dom"/>
</dbReference>
<organism evidence="2">
    <name type="scientific">marine sediment metagenome</name>
    <dbReference type="NCBI Taxonomy" id="412755"/>
    <lineage>
        <taxon>unclassified sequences</taxon>
        <taxon>metagenomes</taxon>
        <taxon>ecological metagenomes</taxon>
    </lineage>
</organism>
<protein>
    <recommendedName>
        <fullName evidence="1">Phospholipase D-like domain-containing protein</fullName>
    </recommendedName>
</protein>
<feature type="non-terminal residue" evidence="2">
    <location>
        <position position="1"/>
    </location>
</feature>
<name>X0ZR33_9ZZZZ</name>
<dbReference type="Pfam" id="PF13091">
    <property type="entry name" value="PLDc_2"/>
    <property type="match status" value="1"/>
</dbReference>
<accession>X0ZR33</accession>
<proteinExistence type="predicted"/>
<feature type="domain" description="Phospholipase D-like" evidence="1">
    <location>
        <begin position="55"/>
        <end position="168"/>
    </location>
</feature>
<dbReference type="SUPFAM" id="SSF56024">
    <property type="entry name" value="Phospholipase D/nuclease"/>
    <property type="match status" value="1"/>
</dbReference>
<dbReference type="AlphaFoldDB" id="X0ZR33"/>
<reference evidence="2" key="1">
    <citation type="journal article" date="2014" name="Front. Microbiol.">
        <title>High frequency of phylogenetically diverse reductive dehalogenase-homologous genes in deep subseafloor sedimentary metagenomes.</title>
        <authorList>
            <person name="Kawai M."/>
            <person name="Futagami T."/>
            <person name="Toyoda A."/>
            <person name="Takaki Y."/>
            <person name="Nishi S."/>
            <person name="Hori S."/>
            <person name="Arai W."/>
            <person name="Tsubouchi T."/>
            <person name="Morono Y."/>
            <person name="Uchiyama I."/>
            <person name="Ito T."/>
            <person name="Fujiyama A."/>
            <person name="Inagaki F."/>
            <person name="Takami H."/>
        </authorList>
    </citation>
    <scope>NUCLEOTIDE SEQUENCE</scope>
    <source>
        <strain evidence="2">Expedition CK06-06</strain>
    </source>
</reference>